<protein>
    <submittedName>
        <fullName evidence="1">Uncharacterized protein</fullName>
    </submittedName>
</protein>
<sequence>MLFVQFSCSKEGIFFENGLPNHTFNKFAHSATWS</sequence>
<dbReference type="EMBL" id="GGEC01055902">
    <property type="protein sequence ID" value="MBX36386.1"/>
    <property type="molecule type" value="Transcribed_RNA"/>
</dbReference>
<dbReference type="AlphaFoldDB" id="A0A2P2N1S6"/>
<name>A0A2P2N1S6_RHIMU</name>
<proteinExistence type="predicted"/>
<evidence type="ECO:0000313" key="1">
    <source>
        <dbReference type="EMBL" id="MBX36386.1"/>
    </source>
</evidence>
<organism evidence="1">
    <name type="scientific">Rhizophora mucronata</name>
    <name type="common">Asiatic mangrove</name>
    <dbReference type="NCBI Taxonomy" id="61149"/>
    <lineage>
        <taxon>Eukaryota</taxon>
        <taxon>Viridiplantae</taxon>
        <taxon>Streptophyta</taxon>
        <taxon>Embryophyta</taxon>
        <taxon>Tracheophyta</taxon>
        <taxon>Spermatophyta</taxon>
        <taxon>Magnoliopsida</taxon>
        <taxon>eudicotyledons</taxon>
        <taxon>Gunneridae</taxon>
        <taxon>Pentapetalae</taxon>
        <taxon>rosids</taxon>
        <taxon>fabids</taxon>
        <taxon>Malpighiales</taxon>
        <taxon>Rhizophoraceae</taxon>
        <taxon>Rhizophora</taxon>
    </lineage>
</organism>
<reference evidence="1" key="1">
    <citation type="submission" date="2018-02" db="EMBL/GenBank/DDBJ databases">
        <title>Rhizophora mucronata_Transcriptome.</title>
        <authorList>
            <person name="Meera S.P."/>
            <person name="Sreeshan A."/>
            <person name="Augustine A."/>
        </authorList>
    </citation>
    <scope>NUCLEOTIDE SEQUENCE</scope>
    <source>
        <tissue evidence="1">Leaf</tissue>
    </source>
</reference>
<accession>A0A2P2N1S6</accession>